<dbReference type="AlphaFoldDB" id="A0A6J6M3L1"/>
<reference evidence="2" key="1">
    <citation type="submission" date="2020-05" db="EMBL/GenBank/DDBJ databases">
        <authorList>
            <person name="Chiriac C."/>
            <person name="Salcher M."/>
            <person name="Ghai R."/>
            <person name="Kavagutti S V."/>
        </authorList>
    </citation>
    <scope>NUCLEOTIDE SEQUENCE</scope>
</reference>
<dbReference type="InterPro" id="IPR014710">
    <property type="entry name" value="RmlC-like_jellyroll"/>
</dbReference>
<protein>
    <submittedName>
        <fullName evidence="2">Unannotated protein</fullName>
    </submittedName>
</protein>
<feature type="domain" description="ChrR-like cupin" evidence="1">
    <location>
        <begin position="149"/>
        <end position="238"/>
    </location>
</feature>
<dbReference type="InterPro" id="IPR011051">
    <property type="entry name" value="RmlC_Cupin_sf"/>
</dbReference>
<dbReference type="EMBL" id="CAEZXB010000003">
    <property type="protein sequence ID" value="CAB4668837.1"/>
    <property type="molecule type" value="Genomic_DNA"/>
</dbReference>
<proteinExistence type="predicted"/>
<accession>A0A6J6M3L1</accession>
<gene>
    <name evidence="2" type="ORF">UFOPK2342_00306</name>
</gene>
<dbReference type="Pfam" id="PF12973">
    <property type="entry name" value="Cupin_7"/>
    <property type="match status" value="1"/>
</dbReference>
<dbReference type="InterPro" id="IPR025979">
    <property type="entry name" value="ChrR-like_cupin_dom"/>
</dbReference>
<sequence>MMGRVWIDFVHLADAPTVPTTLGGLVLESRSLAEGATSQSGRMAEVDGSGWTRVASIPAGAIVEAHQVGAHVRAYLIKGSVRTAQGDFAQGLFIEVFPGGEFPRMEVLQQSELFLTVEGGYDAQVSPSHQPAVISHVSTVQWRSAVVKDLPAGAARKPLGDHDDFGAGILGVLPGWDSPFDEWHTFSEEIFILTGSMSTSFGVMRTGDYLSHPAGSDTNHGPVFSHDGSTMLVLRHGPIGNTYVPAPQGELERVRGLD</sequence>
<evidence type="ECO:0000259" key="1">
    <source>
        <dbReference type="Pfam" id="PF12973"/>
    </source>
</evidence>
<organism evidence="2">
    <name type="scientific">freshwater metagenome</name>
    <dbReference type="NCBI Taxonomy" id="449393"/>
    <lineage>
        <taxon>unclassified sequences</taxon>
        <taxon>metagenomes</taxon>
        <taxon>ecological metagenomes</taxon>
    </lineage>
</organism>
<name>A0A6J6M3L1_9ZZZZ</name>
<evidence type="ECO:0000313" key="2">
    <source>
        <dbReference type="EMBL" id="CAB4668837.1"/>
    </source>
</evidence>
<dbReference type="SUPFAM" id="SSF51182">
    <property type="entry name" value="RmlC-like cupins"/>
    <property type="match status" value="1"/>
</dbReference>
<dbReference type="Gene3D" id="2.60.120.10">
    <property type="entry name" value="Jelly Rolls"/>
    <property type="match status" value="1"/>
</dbReference>